<accession>A0AAV1DX29</accession>
<evidence type="ECO:0000256" key="8">
    <source>
        <dbReference type="SAM" id="Phobius"/>
    </source>
</evidence>
<evidence type="ECO:0000313" key="11">
    <source>
        <dbReference type="EMBL" id="CAI9111344.1"/>
    </source>
</evidence>
<comment type="similarity">
    <text evidence="2">Belongs to the PC-esterase family. TBL subfamily.</text>
</comment>
<dbReference type="GO" id="GO:0016020">
    <property type="term" value="C:membrane"/>
    <property type="evidence" value="ECO:0007669"/>
    <property type="project" value="UniProtKB-SubCell"/>
</dbReference>
<evidence type="ECO:0000256" key="1">
    <source>
        <dbReference type="ARBA" id="ARBA00004167"/>
    </source>
</evidence>
<dbReference type="Proteomes" id="UP001161247">
    <property type="component" value="Chromosome 6"/>
</dbReference>
<dbReference type="PANTHER" id="PTHR32285:SF247">
    <property type="entry name" value="PROTEIN TRICHOME BIREFRINGENCE-LIKE 19"/>
    <property type="match status" value="1"/>
</dbReference>
<feature type="compositionally biased region" description="Low complexity" evidence="7">
    <location>
        <begin position="57"/>
        <end position="69"/>
    </location>
</feature>
<dbReference type="PANTHER" id="PTHR32285">
    <property type="entry name" value="PROTEIN TRICHOME BIREFRINGENCE-LIKE 9-RELATED"/>
    <property type="match status" value="1"/>
</dbReference>
<feature type="transmembrane region" description="Helical" evidence="8">
    <location>
        <begin position="23"/>
        <end position="42"/>
    </location>
</feature>
<dbReference type="Pfam" id="PF13839">
    <property type="entry name" value="PC-Esterase"/>
    <property type="match status" value="2"/>
</dbReference>
<dbReference type="EMBL" id="OX459123">
    <property type="protein sequence ID" value="CAI9111344.1"/>
    <property type="molecule type" value="Genomic_DNA"/>
</dbReference>
<feature type="domain" description="Trichome birefringence-like N-terminal" evidence="10">
    <location>
        <begin position="105"/>
        <end position="158"/>
    </location>
</feature>
<feature type="region of interest" description="Disordered" evidence="7">
    <location>
        <begin position="52"/>
        <end position="100"/>
    </location>
</feature>
<keyword evidence="12" id="KW-1185">Reference proteome</keyword>
<evidence type="ECO:0000256" key="4">
    <source>
        <dbReference type="ARBA" id="ARBA00022968"/>
    </source>
</evidence>
<dbReference type="GO" id="GO:0016413">
    <property type="term" value="F:O-acetyltransferase activity"/>
    <property type="evidence" value="ECO:0007669"/>
    <property type="project" value="InterPro"/>
</dbReference>
<evidence type="ECO:0000256" key="6">
    <source>
        <dbReference type="ARBA" id="ARBA00023136"/>
    </source>
</evidence>
<evidence type="ECO:0000256" key="2">
    <source>
        <dbReference type="ARBA" id="ARBA00007727"/>
    </source>
</evidence>
<keyword evidence="6 8" id="KW-0472">Membrane</keyword>
<protein>
    <submittedName>
        <fullName evidence="11">OLC1v1011553C1</fullName>
    </submittedName>
</protein>
<evidence type="ECO:0000313" key="12">
    <source>
        <dbReference type="Proteomes" id="UP001161247"/>
    </source>
</evidence>
<evidence type="ECO:0000256" key="5">
    <source>
        <dbReference type="ARBA" id="ARBA00022989"/>
    </source>
</evidence>
<organism evidence="11 12">
    <name type="scientific">Oldenlandia corymbosa var. corymbosa</name>
    <dbReference type="NCBI Taxonomy" id="529605"/>
    <lineage>
        <taxon>Eukaryota</taxon>
        <taxon>Viridiplantae</taxon>
        <taxon>Streptophyta</taxon>
        <taxon>Embryophyta</taxon>
        <taxon>Tracheophyta</taxon>
        <taxon>Spermatophyta</taxon>
        <taxon>Magnoliopsida</taxon>
        <taxon>eudicotyledons</taxon>
        <taxon>Gunneridae</taxon>
        <taxon>Pentapetalae</taxon>
        <taxon>asterids</taxon>
        <taxon>lamiids</taxon>
        <taxon>Gentianales</taxon>
        <taxon>Rubiaceae</taxon>
        <taxon>Rubioideae</taxon>
        <taxon>Spermacoceae</taxon>
        <taxon>Hedyotis-Oldenlandia complex</taxon>
        <taxon>Oldenlandia</taxon>
    </lineage>
</organism>
<dbReference type="InterPro" id="IPR025846">
    <property type="entry name" value="TBL_N"/>
</dbReference>
<gene>
    <name evidence="11" type="ORF">OLC1_LOCUS18777</name>
</gene>
<dbReference type="GO" id="GO:0005794">
    <property type="term" value="C:Golgi apparatus"/>
    <property type="evidence" value="ECO:0007669"/>
    <property type="project" value="TreeGrafter"/>
</dbReference>
<comment type="subcellular location">
    <subcellularLocation>
        <location evidence="1">Membrane</location>
        <topology evidence="1">Single-pass membrane protein</topology>
    </subcellularLocation>
</comment>
<evidence type="ECO:0000256" key="7">
    <source>
        <dbReference type="SAM" id="MobiDB-lite"/>
    </source>
</evidence>
<dbReference type="AlphaFoldDB" id="A0AAV1DX29"/>
<keyword evidence="4" id="KW-0735">Signal-anchor</keyword>
<name>A0AAV1DX29_OLDCO</name>
<evidence type="ECO:0000259" key="10">
    <source>
        <dbReference type="Pfam" id="PF14416"/>
    </source>
</evidence>
<dbReference type="InterPro" id="IPR026057">
    <property type="entry name" value="TBL_C"/>
</dbReference>
<evidence type="ECO:0000256" key="3">
    <source>
        <dbReference type="ARBA" id="ARBA00022692"/>
    </source>
</evidence>
<feature type="domain" description="Trichome birefringence-like C-terminal" evidence="9">
    <location>
        <begin position="276"/>
        <end position="387"/>
    </location>
</feature>
<dbReference type="InterPro" id="IPR029962">
    <property type="entry name" value="TBL"/>
</dbReference>
<feature type="domain" description="Trichome birefringence-like C-terminal" evidence="9">
    <location>
        <begin position="159"/>
        <end position="274"/>
    </location>
</feature>
<keyword evidence="3 8" id="KW-0812">Transmembrane</keyword>
<evidence type="ECO:0000259" key="9">
    <source>
        <dbReference type="Pfam" id="PF13839"/>
    </source>
</evidence>
<proteinExistence type="inferred from homology"/>
<reference evidence="11" key="1">
    <citation type="submission" date="2023-03" db="EMBL/GenBank/DDBJ databases">
        <authorList>
            <person name="Julca I."/>
        </authorList>
    </citation>
    <scope>NUCLEOTIDE SEQUENCE</scope>
</reference>
<sequence>MINEAAADQLAFGVNQLEKVPKVAVTVICFLLLWSFTVTLYYPPSDIQNYDNPTADSSSNSNSSTLSSLEQDQKDSDSPQGQSPVTQRAGGERRKTGRSAVTGRENCDLFSGEWVLNPEAPYYTNATCYTIQDRHNCMKYGRSDTDYLKWRWKPDGCELPVFDPLQFLEIVRGRSIAFVGDSVGRNHMQSLMCLLSSVLHPLKLSSGDNSQYEHWVYKDYNFNISMFSSPYLVRSEIGNPDDDVTSTCSLYLDEADESWSTKLDSYDYVIISSSQRTITPSHLESGEWDEGGDCLRRKRSFKWNETVLEDYDSEMRRIQIQELKIAQEEGNKRGLRFRLLDVTDMMLVRPDGHPGKYGHRPQERISNDCVHWCLPGPIDTLSDFLLELLKREQLKNSLNFFSPPVVQ</sequence>
<dbReference type="Pfam" id="PF14416">
    <property type="entry name" value="PMR5N"/>
    <property type="match status" value="1"/>
</dbReference>
<keyword evidence="5 8" id="KW-1133">Transmembrane helix</keyword>